<dbReference type="RefSeq" id="WP_195130216.1">
    <property type="nucleotide sequence ID" value="NZ_JADLQX010000010.1"/>
</dbReference>
<sequence length="431" mass="46366">MTTPQFSPHPTAAANGCPVKHGSPIDTDGPRVALYSEEFAADPHRVYREMRSRYGPLVPVELAPGVPATLVVGYHTALRILNDPDHFPADSRTWQATVPSDCPVLPMLEWRPAAIRTTGAAHTRYRQATVAGIEEIDLFGLRATVEQIAIPLINTFCGEGSADLVAQYAFPLAFAVINAMLGCPPDIGQRAAIGLAAMFEGIEAEQGNAMFASAMADLVALKRTQPGDDIVTGLLRHPAGLDDEEMIHQVLSVYGAGIEPTKNLIINTLRLMLTDQRFAGGILGGSLSTRDALDEVLFTDPPLSNYCVTFPRQPMLIDGVWLPAHQPVVVSMTACNNDPQINTGAYTDNRAHLAWSVGPHACPARSVAYLIVQDAIDQLLDALPEMRLAVTAEELVWRPGPFQRALAALPVVFPPSPPLNVFPDPRGPSAS</sequence>
<evidence type="ECO:0000256" key="6">
    <source>
        <dbReference type="ARBA" id="ARBA00023033"/>
    </source>
</evidence>
<evidence type="ECO:0000313" key="8">
    <source>
        <dbReference type="EMBL" id="MBF6298930.1"/>
    </source>
</evidence>
<dbReference type="Gene3D" id="1.10.630.10">
    <property type="entry name" value="Cytochrome P450"/>
    <property type="match status" value="1"/>
</dbReference>
<keyword evidence="5" id="KW-0408">Iron</keyword>
<evidence type="ECO:0000256" key="4">
    <source>
        <dbReference type="ARBA" id="ARBA00023002"/>
    </source>
</evidence>
<evidence type="ECO:0000256" key="3">
    <source>
        <dbReference type="ARBA" id="ARBA00022723"/>
    </source>
</evidence>
<reference evidence="8 9" key="1">
    <citation type="submission" date="2020-10" db="EMBL/GenBank/DDBJ databases">
        <title>Identification of Nocardia species via Next-generation sequencing and recognition of intraspecies genetic diversity.</title>
        <authorList>
            <person name="Li P."/>
            <person name="Li P."/>
            <person name="Lu B."/>
        </authorList>
    </citation>
    <scope>NUCLEOTIDE SEQUENCE [LARGE SCALE GENOMIC DNA]</scope>
    <source>
        <strain evidence="8 9">BJ06-0157</strain>
    </source>
</reference>
<protein>
    <submittedName>
        <fullName evidence="8">Cytochrome P450</fullName>
    </submittedName>
</protein>
<keyword evidence="2" id="KW-0349">Heme</keyword>
<gene>
    <name evidence="8" type="ORF">IU459_15460</name>
</gene>
<dbReference type="InterPro" id="IPR036396">
    <property type="entry name" value="Cyt_P450_sf"/>
</dbReference>
<dbReference type="SUPFAM" id="SSF48264">
    <property type="entry name" value="Cytochrome P450"/>
    <property type="match status" value="1"/>
</dbReference>
<accession>A0ABS0CQM7</accession>
<evidence type="ECO:0000256" key="2">
    <source>
        <dbReference type="ARBA" id="ARBA00022617"/>
    </source>
</evidence>
<name>A0ABS0CQM7_9NOCA</name>
<dbReference type="EMBL" id="JADLQX010000010">
    <property type="protein sequence ID" value="MBF6298930.1"/>
    <property type="molecule type" value="Genomic_DNA"/>
</dbReference>
<evidence type="ECO:0000256" key="5">
    <source>
        <dbReference type="ARBA" id="ARBA00023004"/>
    </source>
</evidence>
<evidence type="ECO:0000256" key="7">
    <source>
        <dbReference type="SAM" id="MobiDB-lite"/>
    </source>
</evidence>
<organism evidence="8 9">
    <name type="scientific">Nocardia amamiensis</name>
    <dbReference type="NCBI Taxonomy" id="404578"/>
    <lineage>
        <taxon>Bacteria</taxon>
        <taxon>Bacillati</taxon>
        <taxon>Actinomycetota</taxon>
        <taxon>Actinomycetes</taxon>
        <taxon>Mycobacteriales</taxon>
        <taxon>Nocardiaceae</taxon>
        <taxon>Nocardia</taxon>
    </lineage>
</organism>
<proteinExistence type="inferred from homology"/>
<dbReference type="PANTHER" id="PTHR46696">
    <property type="entry name" value="P450, PUTATIVE (EUROFUNG)-RELATED"/>
    <property type="match status" value="1"/>
</dbReference>
<dbReference type="CDD" id="cd20623">
    <property type="entry name" value="CYP_unk"/>
    <property type="match status" value="1"/>
</dbReference>
<feature type="region of interest" description="Disordered" evidence="7">
    <location>
        <begin position="1"/>
        <end position="25"/>
    </location>
</feature>
<dbReference type="InterPro" id="IPR002397">
    <property type="entry name" value="Cyt_P450_B"/>
</dbReference>
<keyword evidence="9" id="KW-1185">Reference proteome</keyword>
<keyword evidence="6" id="KW-0503">Monooxygenase</keyword>
<evidence type="ECO:0000313" key="9">
    <source>
        <dbReference type="Proteomes" id="UP000702209"/>
    </source>
</evidence>
<evidence type="ECO:0000256" key="1">
    <source>
        <dbReference type="ARBA" id="ARBA00010617"/>
    </source>
</evidence>
<comment type="caution">
    <text evidence="8">The sequence shown here is derived from an EMBL/GenBank/DDBJ whole genome shotgun (WGS) entry which is preliminary data.</text>
</comment>
<dbReference type="Proteomes" id="UP000702209">
    <property type="component" value="Unassembled WGS sequence"/>
</dbReference>
<comment type="similarity">
    <text evidence="1">Belongs to the cytochrome P450 family.</text>
</comment>
<dbReference type="PRINTS" id="PR00359">
    <property type="entry name" value="BP450"/>
</dbReference>
<keyword evidence="4" id="KW-0560">Oxidoreductase</keyword>
<dbReference type="PANTHER" id="PTHR46696:SF1">
    <property type="entry name" value="CYTOCHROME P450 YJIB-RELATED"/>
    <property type="match status" value="1"/>
</dbReference>
<keyword evidence="3" id="KW-0479">Metal-binding</keyword>